<dbReference type="PANTHER" id="PTHR11455:SF17">
    <property type="entry name" value="CRYPTOCHROME-1"/>
    <property type="match status" value="1"/>
</dbReference>
<dbReference type="GO" id="GO:0005634">
    <property type="term" value="C:nucleus"/>
    <property type="evidence" value="ECO:0007669"/>
    <property type="project" value="UniProtKB-SubCell"/>
</dbReference>
<dbReference type="GO" id="GO:0032922">
    <property type="term" value="P:circadian regulation of gene expression"/>
    <property type="evidence" value="ECO:0007669"/>
    <property type="project" value="TreeGrafter"/>
</dbReference>
<dbReference type="OrthoDB" id="435881at2759"/>
<dbReference type="InterPro" id="IPR002081">
    <property type="entry name" value="Cryptochrome/DNA_photolyase_1"/>
</dbReference>
<evidence type="ECO:0000313" key="14">
    <source>
        <dbReference type="EMBL" id="RNA16403.1"/>
    </source>
</evidence>
<dbReference type="Proteomes" id="UP000276133">
    <property type="component" value="Unassembled WGS sequence"/>
</dbReference>
<keyword evidence="6 11" id="KW-0285">Flavoprotein</keyword>
<evidence type="ECO:0000256" key="7">
    <source>
        <dbReference type="ARBA" id="ARBA00022741"/>
    </source>
</evidence>
<sequence>MPKTGIHWFRHGLRLHDNPALLACQDEVERFIPIFIFDGKSAVFLPCTLLTGTETCGYVRLRFLLQSLQDLESQFKEHGINFMCFHGEAHNVLENLIKEWEVRVISFEKDSESIWHKRDNLVKEMCARHNVQVIECVSNTLYDPEEVFSLNSNQPPNTCEELRKSCYKIGEPEQPVPRPDLKFIASHLVSTNDLYDPVRHKIPDLDFFNIKPENEKQKKCIFIGGETKALELCKIRIQYEKESFLAGKLNPNLSKPVLFTKEVSLSPYLRFGCLSVRKLYADLKKVYVKNFNGLKNVYCPVEQLFWREYFYQLSYKNEKFAQVDGNPMCFKIPWDYHGKQDLFLKWESGQTGFPWIDACMRQLVQEGWIHHVCRNSVALFLTRGVLFMSWERGMRTFLKYLIDADWSVCSGNWNWIATGDPEEVLNPTVTFCPVKYGKKIDPKGEYIKNYVPELREFPLEYLYEPWKAPLDMQEKAGCVIGKDYPEPIVDNEQAFRENIAKLQQFFHSERKEIFETFLNDKNALKPANSKEYRAYTFAKFLESEFEDF</sequence>
<dbReference type="Pfam" id="PF00875">
    <property type="entry name" value="DNA_photolyase"/>
    <property type="match status" value="1"/>
</dbReference>
<evidence type="ECO:0000256" key="3">
    <source>
        <dbReference type="ARBA" id="ARBA00005862"/>
    </source>
</evidence>
<dbReference type="SUPFAM" id="SSF48173">
    <property type="entry name" value="Cryptochrome/photolyase FAD-binding domain"/>
    <property type="match status" value="1"/>
</dbReference>
<dbReference type="SUPFAM" id="SSF52425">
    <property type="entry name" value="Cryptochrome/photolyase, N-terminal domain"/>
    <property type="match status" value="1"/>
</dbReference>
<feature type="site" description="Electron transfer via tryptophanyl radical" evidence="12">
    <location>
        <position position="413"/>
    </location>
</feature>
<protein>
    <recommendedName>
        <fullName evidence="4">Cryptochrome-1</fullName>
    </recommendedName>
</protein>
<evidence type="ECO:0000256" key="12">
    <source>
        <dbReference type="PIRSR" id="PIRSR602081-2"/>
    </source>
</evidence>
<keyword evidence="15" id="KW-1185">Reference proteome</keyword>
<feature type="domain" description="Photolyase/cryptochrome alpha/beta" evidence="13">
    <location>
        <begin position="3"/>
        <end position="141"/>
    </location>
</feature>
<comment type="subcellular location">
    <subcellularLocation>
        <location evidence="2">Cytoplasm</location>
        <location evidence="2">Perinuclear region</location>
    </subcellularLocation>
    <subcellularLocation>
        <location evidence="1">Nucleus</location>
    </subcellularLocation>
</comment>
<keyword evidence="9" id="KW-0675">Receptor</keyword>
<dbReference type="InterPro" id="IPR036134">
    <property type="entry name" value="Crypto/Photolyase_FAD-like_sf"/>
</dbReference>
<evidence type="ECO:0000256" key="11">
    <source>
        <dbReference type="PIRSR" id="PIRSR602081-1"/>
    </source>
</evidence>
<reference evidence="14 15" key="1">
    <citation type="journal article" date="2018" name="Sci. Rep.">
        <title>Genomic signatures of local adaptation to the degree of environmental predictability in rotifers.</title>
        <authorList>
            <person name="Franch-Gras L."/>
            <person name="Hahn C."/>
            <person name="Garcia-Roger E.M."/>
            <person name="Carmona M.J."/>
            <person name="Serra M."/>
            <person name="Gomez A."/>
        </authorList>
    </citation>
    <scope>NUCLEOTIDE SEQUENCE [LARGE SCALE GENOMIC DNA]</scope>
    <source>
        <strain evidence="14">HYR1</strain>
    </source>
</reference>
<dbReference type="InterPro" id="IPR006050">
    <property type="entry name" value="DNA_photolyase_N"/>
</dbReference>
<dbReference type="GO" id="GO:0003677">
    <property type="term" value="F:DNA binding"/>
    <property type="evidence" value="ECO:0007669"/>
    <property type="project" value="TreeGrafter"/>
</dbReference>
<dbReference type="GO" id="GO:0045892">
    <property type="term" value="P:negative regulation of DNA-templated transcription"/>
    <property type="evidence" value="ECO:0007669"/>
    <property type="project" value="TreeGrafter"/>
</dbReference>
<comment type="cofactor">
    <cofactor evidence="11">
        <name>FAD</name>
        <dbReference type="ChEBI" id="CHEBI:57692"/>
    </cofactor>
    <text evidence="11">Binds 1 FAD per subunit.</text>
</comment>
<evidence type="ECO:0000256" key="6">
    <source>
        <dbReference type="ARBA" id="ARBA00022630"/>
    </source>
</evidence>
<comment type="similarity">
    <text evidence="3">Belongs to the DNA photolyase class-1 family.</text>
</comment>
<dbReference type="Pfam" id="PF03441">
    <property type="entry name" value="FAD_binding_7"/>
    <property type="match status" value="1"/>
</dbReference>
<dbReference type="EMBL" id="REGN01004712">
    <property type="protein sequence ID" value="RNA16403.1"/>
    <property type="molecule type" value="Genomic_DNA"/>
</dbReference>
<dbReference type="InterPro" id="IPR014729">
    <property type="entry name" value="Rossmann-like_a/b/a_fold"/>
</dbReference>
<evidence type="ECO:0000256" key="9">
    <source>
        <dbReference type="ARBA" id="ARBA00023170"/>
    </source>
</evidence>
<gene>
    <name evidence="14" type="ORF">BpHYR1_008095</name>
</gene>
<feature type="binding site" evidence="11">
    <location>
        <begin position="303"/>
        <end position="310"/>
    </location>
    <ligand>
        <name>FAD</name>
        <dbReference type="ChEBI" id="CHEBI:57692"/>
    </ligand>
</feature>
<dbReference type="AlphaFoldDB" id="A0A3M7QYM2"/>
<feature type="site" description="Electron transfer via tryptophanyl radical" evidence="12">
    <location>
        <position position="334"/>
    </location>
</feature>
<keyword evidence="10" id="KW-0539">Nucleus</keyword>
<feature type="binding site" evidence="11">
    <location>
        <begin position="403"/>
        <end position="405"/>
    </location>
    <ligand>
        <name>FAD</name>
        <dbReference type="ChEBI" id="CHEBI:57692"/>
    </ligand>
</feature>
<evidence type="ECO:0000256" key="4">
    <source>
        <dbReference type="ARBA" id="ARBA00021159"/>
    </source>
</evidence>
<feature type="site" description="Electron transfer via tryptophanyl radical" evidence="12">
    <location>
        <position position="390"/>
    </location>
</feature>
<dbReference type="InterPro" id="IPR005101">
    <property type="entry name" value="Cryptochr/Photolyase_FAD-bd"/>
</dbReference>
<dbReference type="Gene3D" id="1.25.40.80">
    <property type="match status" value="1"/>
</dbReference>
<evidence type="ECO:0000256" key="1">
    <source>
        <dbReference type="ARBA" id="ARBA00004123"/>
    </source>
</evidence>
<evidence type="ECO:0000259" key="13">
    <source>
        <dbReference type="PROSITE" id="PS51645"/>
    </source>
</evidence>
<keyword evidence="7" id="KW-0547">Nucleotide-binding</keyword>
<evidence type="ECO:0000256" key="5">
    <source>
        <dbReference type="ARBA" id="ARBA00022490"/>
    </source>
</evidence>
<organism evidence="14 15">
    <name type="scientific">Brachionus plicatilis</name>
    <name type="common">Marine rotifer</name>
    <name type="synonym">Brachionus muelleri</name>
    <dbReference type="NCBI Taxonomy" id="10195"/>
    <lineage>
        <taxon>Eukaryota</taxon>
        <taxon>Metazoa</taxon>
        <taxon>Spiralia</taxon>
        <taxon>Gnathifera</taxon>
        <taxon>Rotifera</taxon>
        <taxon>Eurotatoria</taxon>
        <taxon>Monogononta</taxon>
        <taxon>Pseudotrocha</taxon>
        <taxon>Ploima</taxon>
        <taxon>Brachionidae</taxon>
        <taxon>Brachionus</taxon>
    </lineage>
</organism>
<dbReference type="STRING" id="10195.A0A3M7QYM2"/>
<comment type="caution">
    <text evidence="14">The sequence shown here is derived from an EMBL/GenBank/DDBJ whole genome shotgun (WGS) entry which is preliminary data.</text>
</comment>
<evidence type="ECO:0000256" key="8">
    <source>
        <dbReference type="ARBA" id="ARBA00022827"/>
    </source>
</evidence>
<keyword evidence="8 11" id="KW-0274">FAD</keyword>
<dbReference type="Gene3D" id="3.40.50.620">
    <property type="entry name" value="HUPs"/>
    <property type="match status" value="1"/>
</dbReference>
<dbReference type="GO" id="GO:0048471">
    <property type="term" value="C:perinuclear region of cytoplasm"/>
    <property type="evidence" value="ECO:0007669"/>
    <property type="project" value="UniProtKB-SubCell"/>
</dbReference>
<dbReference type="GO" id="GO:0071949">
    <property type="term" value="F:FAD binding"/>
    <property type="evidence" value="ECO:0007669"/>
    <property type="project" value="TreeGrafter"/>
</dbReference>
<evidence type="ECO:0000256" key="2">
    <source>
        <dbReference type="ARBA" id="ARBA00004556"/>
    </source>
</evidence>
<keyword evidence="5" id="KW-0963">Cytoplasm</keyword>
<name>A0A3M7QYM2_BRAPC</name>
<dbReference type="GO" id="GO:0043153">
    <property type="term" value="P:entrainment of circadian clock by photoperiod"/>
    <property type="evidence" value="ECO:0007669"/>
    <property type="project" value="TreeGrafter"/>
</dbReference>
<dbReference type="Gene3D" id="1.10.579.10">
    <property type="entry name" value="DNA Cyclobutane Dipyrimidine Photolyase, subunit A, domain 3"/>
    <property type="match status" value="1"/>
</dbReference>
<dbReference type="InterPro" id="IPR036155">
    <property type="entry name" value="Crypto/Photolyase_N_sf"/>
</dbReference>
<proteinExistence type="inferred from homology"/>
<evidence type="ECO:0000313" key="15">
    <source>
        <dbReference type="Proteomes" id="UP000276133"/>
    </source>
</evidence>
<dbReference type="PANTHER" id="PTHR11455">
    <property type="entry name" value="CRYPTOCHROME"/>
    <property type="match status" value="1"/>
</dbReference>
<dbReference type="PROSITE" id="PS51645">
    <property type="entry name" value="PHR_CRY_ALPHA_BETA"/>
    <property type="match status" value="1"/>
</dbReference>
<evidence type="ECO:0000256" key="10">
    <source>
        <dbReference type="ARBA" id="ARBA00023242"/>
    </source>
</evidence>
<accession>A0A3M7QYM2</accession>